<feature type="compositionally biased region" description="Pro residues" evidence="1">
    <location>
        <begin position="793"/>
        <end position="802"/>
    </location>
</feature>
<gene>
    <name evidence="2" type="ORF">H4219_000750</name>
</gene>
<feature type="compositionally biased region" description="Basic and acidic residues" evidence="1">
    <location>
        <begin position="681"/>
        <end position="693"/>
    </location>
</feature>
<dbReference type="EMBL" id="JANBPU010000006">
    <property type="protein sequence ID" value="KAJ1921152.1"/>
    <property type="molecule type" value="Genomic_DNA"/>
</dbReference>
<feature type="region of interest" description="Disordered" evidence="1">
    <location>
        <begin position="951"/>
        <end position="974"/>
    </location>
</feature>
<feature type="compositionally biased region" description="Polar residues" evidence="1">
    <location>
        <begin position="237"/>
        <end position="250"/>
    </location>
</feature>
<feature type="compositionally biased region" description="Polar residues" evidence="1">
    <location>
        <begin position="185"/>
        <end position="195"/>
    </location>
</feature>
<feature type="compositionally biased region" description="Low complexity" evidence="1">
    <location>
        <begin position="1026"/>
        <end position="1041"/>
    </location>
</feature>
<feature type="region of interest" description="Disordered" evidence="1">
    <location>
        <begin position="878"/>
        <end position="915"/>
    </location>
</feature>
<feature type="compositionally biased region" description="Polar residues" evidence="1">
    <location>
        <begin position="1"/>
        <end position="23"/>
    </location>
</feature>
<keyword evidence="3" id="KW-1185">Reference proteome</keyword>
<accession>A0A9W8DWU3</accession>
<feature type="compositionally biased region" description="Low complexity" evidence="1">
    <location>
        <begin position="523"/>
        <end position="533"/>
    </location>
</feature>
<proteinExistence type="predicted"/>
<sequence length="1041" mass="111950">MDSSVASGLRSSYSPVPSATPSQNRDDADVRSLKNSGEYPEKINPDNNSPLQAPEPNEVDNDHGIGQTSKGRISSQHVGRRISDDNNHHDIRTDQERPYVSRSSARDKGNENNVITRTASLSVSGSSSQDERVSSIRSTRSSISGSQPIGTNCAGRSEPQKQSDLDVLAMVTVTSPPLPDHSKLRSYQSNRSVGQSPRGLGGSTFPAYRSSTSTLNSYKLAGGPNTMSRVVPRNTKPYRSSNHQSTQKTHSLSSQKSQDSDCSDETISDDDETWRQRSARAHRRMQEHTLASLDDSGSDHGIGSPARGGGPWQSPTPGARISGPLTAHPPGSTFEDRISVLSSGRRGPTDIKSSPIPMERGIDIVSPAHPRLGNKGDFENSGAYNYGIKSAGLPAATSAPFSPTPNTTLTPSRSNISGHGYPPPLTGPKSHQLSRCEGGFGSGTSSHRSTQKASASSLPLEPIMSDGDTTETDEECASIPFSPVPRRQKQRAPIGSKTPHKSVHALSPGLSGYALGIKSPLPSSSMRSGPASSTFKSPERAGQSSRVNQRRPDPLIFHKSHNGGAPVAGHNFESLVSTPQMARRQQTHPRTEPIHRSRPRTQRIELDDHASPFDDKETIFNGNQSRGPRNANWKPSTPGYRFQRSGYESGDTTETDEELQSFAHSARALHYSVKPSRRIRRELAQIRGRDGEVPKPLQLVSPNGSSNKPLSGQSHRFAESVTSAFPPIVSSVRSHVASPSQPHAQQPQQQQQQSRAPESFSDKGRLAQRQGYHAADRMLREKRKRALTAPSDFNPPPPPPPKSRMSITDPSSHAICSKPGKLRERPHPSADDIGAAQALASLSPRAPKISAQYPRSAHIAHAASAENSAHIHINQQAHRLDPSNSDSYPKPTTSSSRHQHDPFFSTANRSNHPRFGLQGYPPDRDAKDARDVANGCAIDSDATGALTSPTVHIQKRRRSSTYTSGATRRAQGLGQSLQSSAYVALPSLPAITQAPPSSSGPRQPLLSAESEFPVLAPPNRSSNPVTTESKAATTSTTTATS</sequence>
<feature type="compositionally biased region" description="Polar residues" evidence="1">
    <location>
        <begin position="66"/>
        <end position="77"/>
    </location>
</feature>
<feature type="compositionally biased region" description="Polar residues" evidence="1">
    <location>
        <begin position="574"/>
        <end position="584"/>
    </location>
</feature>
<feature type="region of interest" description="Disordered" evidence="1">
    <location>
        <begin position="674"/>
        <end position="716"/>
    </location>
</feature>
<feature type="region of interest" description="Disordered" evidence="1">
    <location>
        <begin position="732"/>
        <end position="772"/>
    </location>
</feature>
<evidence type="ECO:0000256" key="1">
    <source>
        <dbReference type="SAM" id="MobiDB-lite"/>
    </source>
</evidence>
<feature type="compositionally biased region" description="Low complexity" evidence="1">
    <location>
        <begin position="737"/>
        <end position="757"/>
    </location>
</feature>
<dbReference type="AlphaFoldDB" id="A0A9W8DWU3"/>
<feature type="compositionally biased region" description="Low complexity" evidence="1">
    <location>
        <begin position="135"/>
        <end position="146"/>
    </location>
</feature>
<feature type="compositionally biased region" description="Polar residues" evidence="1">
    <location>
        <begin position="700"/>
        <end position="714"/>
    </location>
</feature>
<feature type="compositionally biased region" description="Basic and acidic residues" evidence="1">
    <location>
        <begin position="821"/>
        <end position="830"/>
    </location>
</feature>
<feature type="region of interest" description="Disordered" evidence="1">
    <location>
        <begin position="990"/>
        <end position="1041"/>
    </location>
</feature>
<evidence type="ECO:0000313" key="2">
    <source>
        <dbReference type="EMBL" id="KAJ1921152.1"/>
    </source>
</evidence>
<feature type="compositionally biased region" description="Basic and acidic residues" evidence="1">
    <location>
        <begin position="602"/>
        <end position="618"/>
    </location>
</feature>
<feature type="compositionally biased region" description="Polar residues" evidence="1">
    <location>
        <begin position="878"/>
        <end position="896"/>
    </location>
</feature>
<feature type="compositionally biased region" description="Basic and acidic residues" evidence="1">
    <location>
        <begin position="81"/>
        <end position="110"/>
    </location>
</feature>
<feature type="compositionally biased region" description="Polar residues" evidence="1">
    <location>
        <begin position="111"/>
        <end position="128"/>
    </location>
</feature>
<organism evidence="2 3">
    <name type="scientific">Mycoemilia scoparia</name>
    <dbReference type="NCBI Taxonomy" id="417184"/>
    <lineage>
        <taxon>Eukaryota</taxon>
        <taxon>Fungi</taxon>
        <taxon>Fungi incertae sedis</taxon>
        <taxon>Zoopagomycota</taxon>
        <taxon>Kickxellomycotina</taxon>
        <taxon>Kickxellomycetes</taxon>
        <taxon>Kickxellales</taxon>
        <taxon>Kickxellaceae</taxon>
        <taxon>Mycoemilia</taxon>
    </lineage>
</organism>
<protein>
    <submittedName>
        <fullName evidence="2">Uncharacterized protein</fullName>
    </submittedName>
</protein>
<feature type="compositionally biased region" description="Acidic residues" evidence="1">
    <location>
        <begin position="261"/>
        <end position="272"/>
    </location>
</feature>
<dbReference type="OrthoDB" id="10685259at2759"/>
<name>A0A9W8DWU3_9FUNG</name>
<dbReference type="Proteomes" id="UP001150538">
    <property type="component" value="Unassembled WGS sequence"/>
</dbReference>
<evidence type="ECO:0000313" key="3">
    <source>
        <dbReference type="Proteomes" id="UP001150538"/>
    </source>
</evidence>
<feature type="region of interest" description="Disordered" evidence="1">
    <location>
        <begin position="785"/>
        <end position="830"/>
    </location>
</feature>
<reference evidence="2" key="1">
    <citation type="submission" date="2022-07" db="EMBL/GenBank/DDBJ databases">
        <title>Phylogenomic reconstructions and comparative analyses of Kickxellomycotina fungi.</title>
        <authorList>
            <person name="Reynolds N.K."/>
            <person name="Stajich J.E."/>
            <person name="Barry K."/>
            <person name="Grigoriev I.V."/>
            <person name="Crous P."/>
            <person name="Smith M.E."/>
        </authorList>
    </citation>
    <scope>NUCLEOTIDE SEQUENCE</scope>
    <source>
        <strain evidence="2">NBRC 100468</strain>
    </source>
</reference>
<feature type="compositionally biased region" description="Polar residues" evidence="1">
    <location>
        <begin position="443"/>
        <end position="457"/>
    </location>
</feature>
<feature type="compositionally biased region" description="Low complexity" evidence="1">
    <location>
        <begin position="394"/>
        <end position="408"/>
    </location>
</feature>
<feature type="region of interest" description="Disordered" evidence="1">
    <location>
        <begin position="393"/>
        <end position="661"/>
    </location>
</feature>
<comment type="caution">
    <text evidence="2">The sequence shown here is derived from an EMBL/GenBank/DDBJ whole genome shotgun (WGS) entry which is preliminary data.</text>
</comment>
<feature type="region of interest" description="Disordered" evidence="1">
    <location>
        <begin position="1"/>
        <end position="376"/>
    </location>
</feature>